<feature type="transmembrane region" description="Helical" evidence="10">
    <location>
        <begin position="408"/>
        <end position="428"/>
    </location>
</feature>
<dbReference type="InterPro" id="IPR006460">
    <property type="entry name" value="MIZ1-like_pln"/>
</dbReference>
<evidence type="ECO:0000256" key="8">
    <source>
        <dbReference type="ARBA" id="ARBA00023136"/>
    </source>
</evidence>
<feature type="transmembrane region" description="Helical" evidence="10">
    <location>
        <begin position="333"/>
        <end position="358"/>
    </location>
</feature>
<proteinExistence type="inferred from homology"/>
<keyword evidence="4" id="KW-0934">Plastid</keyword>
<keyword evidence="8 10" id="KW-0472">Membrane</keyword>
<dbReference type="EMBL" id="JABCRI010000011">
    <property type="protein sequence ID" value="KAF8397386.1"/>
    <property type="molecule type" value="Genomic_DNA"/>
</dbReference>
<comment type="caution">
    <text evidence="11">The sequence shown here is derived from an EMBL/GenBank/DDBJ whole genome shotgun (WGS) entry which is preliminary data.</text>
</comment>
<dbReference type="OrthoDB" id="774785at2759"/>
<feature type="region of interest" description="Disordered" evidence="9">
    <location>
        <begin position="119"/>
        <end position="174"/>
    </location>
</feature>
<evidence type="ECO:0000256" key="7">
    <source>
        <dbReference type="ARBA" id="ARBA00022989"/>
    </source>
</evidence>
<protein>
    <submittedName>
        <fullName evidence="11">Uncharacterized protein</fullName>
    </submittedName>
</protein>
<evidence type="ECO:0000256" key="10">
    <source>
        <dbReference type="SAM" id="Phobius"/>
    </source>
</evidence>
<keyword evidence="3" id="KW-0150">Chloroplast</keyword>
<dbReference type="GO" id="GO:0009706">
    <property type="term" value="C:chloroplast inner membrane"/>
    <property type="evidence" value="ECO:0007669"/>
    <property type="project" value="TreeGrafter"/>
</dbReference>
<evidence type="ECO:0000256" key="4">
    <source>
        <dbReference type="ARBA" id="ARBA00022640"/>
    </source>
</evidence>
<dbReference type="Proteomes" id="UP000655225">
    <property type="component" value="Unassembled WGS sequence"/>
</dbReference>
<dbReference type="GO" id="GO:0010274">
    <property type="term" value="P:hydrotropism"/>
    <property type="evidence" value="ECO:0007669"/>
    <property type="project" value="InterPro"/>
</dbReference>
<accession>A0A834Z522</accession>
<feature type="compositionally biased region" description="Gly residues" evidence="9">
    <location>
        <begin position="128"/>
        <end position="157"/>
    </location>
</feature>
<keyword evidence="7 10" id="KW-1133">Transmembrane helix</keyword>
<dbReference type="NCBIfam" id="TIGR01570">
    <property type="entry name" value="A_thal_3588"/>
    <property type="match status" value="1"/>
</dbReference>
<evidence type="ECO:0000313" key="11">
    <source>
        <dbReference type="EMBL" id="KAF8397386.1"/>
    </source>
</evidence>
<evidence type="ECO:0000256" key="5">
    <source>
        <dbReference type="ARBA" id="ARBA00022692"/>
    </source>
</evidence>
<keyword evidence="12" id="KW-1185">Reference proteome</keyword>
<comment type="subcellular location">
    <subcellularLocation>
        <location evidence="1">Plastid</location>
        <location evidence="1">Chloroplast membrane</location>
        <topology evidence="1">Multi-pass membrane protein</topology>
    </subcellularLocation>
</comment>
<evidence type="ECO:0000256" key="3">
    <source>
        <dbReference type="ARBA" id="ARBA00022528"/>
    </source>
</evidence>
<dbReference type="Pfam" id="PF04759">
    <property type="entry name" value="DUF617"/>
    <property type="match status" value="1"/>
</dbReference>
<keyword evidence="5 10" id="KW-0812">Transmembrane</keyword>
<dbReference type="PANTHER" id="PTHR31038">
    <property type="entry name" value="EXPRESSED PROTEIN-RELATED"/>
    <property type="match status" value="1"/>
</dbReference>
<evidence type="ECO:0000256" key="6">
    <source>
        <dbReference type="ARBA" id="ARBA00022946"/>
    </source>
</evidence>
<evidence type="ECO:0000256" key="1">
    <source>
        <dbReference type="ARBA" id="ARBA00004508"/>
    </source>
</evidence>
<dbReference type="Pfam" id="PF11891">
    <property type="entry name" value="RETICULATA-like"/>
    <property type="match status" value="1"/>
</dbReference>
<name>A0A834Z522_TETSI</name>
<evidence type="ECO:0000256" key="2">
    <source>
        <dbReference type="ARBA" id="ARBA00010793"/>
    </source>
</evidence>
<dbReference type="PANTHER" id="PTHR31038:SF10">
    <property type="entry name" value="OS04G0524400 PROTEIN"/>
    <property type="match status" value="1"/>
</dbReference>
<feature type="region of interest" description="Disordered" evidence="9">
    <location>
        <begin position="1"/>
        <end position="22"/>
    </location>
</feature>
<evidence type="ECO:0000313" key="12">
    <source>
        <dbReference type="Proteomes" id="UP000655225"/>
    </source>
</evidence>
<dbReference type="InterPro" id="IPR021825">
    <property type="entry name" value="RETICULATA-related"/>
</dbReference>
<reference evidence="11 12" key="1">
    <citation type="submission" date="2020-04" db="EMBL/GenBank/DDBJ databases">
        <title>Plant Genome Project.</title>
        <authorList>
            <person name="Zhang R.-G."/>
        </authorList>
    </citation>
    <scope>NUCLEOTIDE SEQUENCE [LARGE SCALE GENOMIC DNA]</scope>
    <source>
        <strain evidence="11">YNK0</strain>
        <tissue evidence="11">Leaf</tissue>
    </source>
</reference>
<gene>
    <name evidence="11" type="ORF">HHK36_016299</name>
</gene>
<organism evidence="11 12">
    <name type="scientific">Tetracentron sinense</name>
    <name type="common">Spur-leaf</name>
    <dbReference type="NCBI Taxonomy" id="13715"/>
    <lineage>
        <taxon>Eukaryota</taxon>
        <taxon>Viridiplantae</taxon>
        <taxon>Streptophyta</taxon>
        <taxon>Embryophyta</taxon>
        <taxon>Tracheophyta</taxon>
        <taxon>Spermatophyta</taxon>
        <taxon>Magnoliopsida</taxon>
        <taxon>Trochodendrales</taxon>
        <taxon>Trochodendraceae</taxon>
        <taxon>Tetracentron</taxon>
    </lineage>
</organism>
<dbReference type="GO" id="GO:0099402">
    <property type="term" value="P:plant organ development"/>
    <property type="evidence" value="ECO:0007669"/>
    <property type="project" value="TreeGrafter"/>
</dbReference>
<feature type="compositionally biased region" description="Acidic residues" evidence="9">
    <location>
        <begin position="160"/>
        <end position="171"/>
    </location>
</feature>
<keyword evidence="6" id="KW-0809">Transit peptide</keyword>
<feature type="compositionally biased region" description="Polar residues" evidence="9">
    <location>
        <begin position="9"/>
        <end position="20"/>
    </location>
</feature>
<sequence length="713" mass="78499">MDMAVRSSRFGSPHSTNLSNEVDARKQWRQNVSFEVWTLGCPRSSNVEFRAFVKRATLWISTEYRRSRRISKREKQRFGVMSMLQPETEPESESSGPTITVLKEGGEVSIAKDFVVLETSPTPNTDNGGVGGDSFGSGGGNGKVPFGGGGGGGGSGSGDDHEEDDNEEEELGPIMKFKEVIKETEARGASLPSDMLEAAKTVGIRKVHLLRFLDLQESVWPLGFAIKSCSMLRNRMLADPSFLFKIGTEVCSTSFDMVLLLKLYLTFSSTNMVVLTTDSHRDTLVPVPQRTCDIPWINPGSFNGELPLLIVIDSCCATFAEVQKRGKDFWAEFELYVADLLVGVVVNIALVGMLAPYARIGHPSISKGILGRMQLAYGALPSSVFEAERPGCRFTVKQRVATYFYKGVLYASVGFACGLIGQGIANLIMTAKRSIKKSEEDIPVPPLVKSAVLWAQSVFAAAQLEGVVYRLIGVFLAVSSNTRYQVINGLEYLVEASPLAKQVPPVALAFTVGRLSTSLRDDIQSNQENQEESTTSEESVNNDHVPPRSSKSMVTGTIFGHRRGHVWFCIQHDRLNTKPTLLLEFSIPIYLLVKEMQCGLVRIALECNRADMSEFPLHSIPIWTVHCNGRKVGYAARRKATDKDRLMLKTMQSMTVGAGVIPAELSSEGDGELMYMRANYERVAGSFDSESFHLINLDECPGQEFSVFLLRSQ</sequence>
<dbReference type="AlphaFoldDB" id="A0A834Z522"/>
<feature type="region of interest" description="Disordered" evidence="9">
    <location>
        <begin position="524"/>
        <end position="553"/>
    </location>
</feature>
<comment type="similarity">
    <text evidence="2">Belongs to the RETICULATA family.</text>
</comment>
<evidence type="ECO:0000256" key="9">
    <source>
        <dbReference type="SAM" id="MobiDB-lite"/>
    </source>
</evidence>